<feature type="non-terminal residue" evidence="1">
    <location>
        <position position="96"/>
    </location>
</feature>
<keyword evidence="1" id="KW-0067">ATP-binding</keyword>
<dbReference type="EMBL" id="BPLQ01002150">
    <property type="protein sequence ID" value="GIX89234.1"/>
    <property type="molecule type" value="Genomic_DNA"/>
</dbReference>
<protein>
    <submittedName>
        <fullName evidence="1">Exosome RNA helicase MTR4</fullName>
    </submittedName>
</protein>
<evidence type="ECO:0000313" key="1">
    <source>
        <dbReference type="EMBL" id="GIX89234.1"/>
    </source>
</evidence>
<accession>A0AAV4P011</accession>
<evidence type="ECO:0000313" key="2">
    <source>
        <dbReference type="Proteomes" id="UP001054837"/>
    </source>
</evidence>
<keyword evidence="1" id="KW-0378">Hydrolase</keyword>
<name>A0AAV4P011_9ARAC</name>
<dbReference type="Proteomes" id="UP001054837">
    <property type="component" value="Unassembled WGS sequence"/>
</dbReference>
<reference evidence="1 2" key="1">
    <citation type="submission" date="2021-06" db="EMBL/GenBank/DDBJ databases">
        <title>Caerostris darwini draft genome.</title>
        <authorList>
            <person name="Kono N."/>
            <person name="Arakawa K."/>
        </authorList>
    </citation>
    <scope>NUCLEOTIDE SEQUENCE [LARGE SCALE GENOMIC DNA]</scope>
</reference>
<keyword evidence="2" id="KW-1185">Reference proteome</keyword>
<sequence length="96" mass="11072">MGDIDIDELFSAFDDNTSSKKVKQSRALSVKLEKSSPIILDLFKDIIQRKRSYEDDDDAEFKKLKVENILDDINPEDFSSKIRIHVVETVEACLHE</sequence>
<keyword evidence="1" id="KW-0547">Nucleotide-binding</keyword>
<organism evidence="1 2">
    <name type="scientific">Caerostris darwini</name>
    <dbReference type="NCBI Taxonomy" id="1538125"/>
    <lineage>
        <taxon>Eukaryota</taxon>
        <taxon>Metazoa</taxon>
        <taxon>Ecdysozoa</taxon>
        <taxon>Arthropoda</taxon>
        <taxon>Chelicerata</taxon>
        <taxon>Arachnida</taxon>
        <taxon>Araneae</taxon>
        <taxon>Araneomorphae</taxon>
        <taxon>Entelegynae</taxon>
        <taxon>Araneoidea</taxon>
        <taxon>Araneidae</taxon>
        <taxon>Caerostris</taxon>
    </lineage>
</organism>
<comment type="caution">
    <text evidence="1">The sequence shown here is derived from an EMBL/GenBank/DDBJ whole genome shotgun (WGS) entry which is preliminary data.</text>
</comment>
<dbReference type="GO" id="GO:0004386">
    <property type="term" value="F:helicase activity"/>
    <property type="evidence" value="ECO:0007669"/>
    <property type="project" value="UniProtKB-KW"/>
</dbReference>
<dbReference type="AlphaFoldDB" id="A0AAV4P011"/>
<gene>
    <name evidence="1" type="primary">Mtrex</name>
    <name evidence="1" type="ORF">CDAR_523651</name>
</gene>
<keyword evidence="1" id="KW-0347">Helicase</keyword>
<proteinExistence type="predicted"/>